<dbReference type="EMBL" id="JARJLG010000027">
    <property type="protein sequence ID" value="KAJ7768607.1"/>
    <property type="molecule type" value="Genomic_DNA"/>
</dbReference>
<dbReference type="AlphaFoldDB" id="A0AAD7NPB3"/>
<feature type="compositionally biased region" description="Basic and acidic residues" evidence="1">
    <location>
        <begin position="308"/>
        <end position="318"/>
    </location>
</feature>
<organism evidence="3 4">
    <name type="scientific">Mycena maculata</name>
    <dbReference type="NCBI Taxonomy" id="230809"/>
    <lineage>
        <taxon>Eukaryota</taxon>
        <taxon>Fungi</taxon>
        <taxon>Dikarya</taxon>
        <taxon>Basidiomycota</taxon>
        <taxon>Agaricomycotina</taxon>
        <taxon>Agaricomycetes</taxon>
        <taxon>Agaricomycetidae</taxon>
        <taxon>Agaricales</taxon>
        <taxon>Marasmiineae</taxon>
        <taxon>Mycenaceae</taxon>
        <taxon>Mycena</taxon>
    </lineage>
</organism>
<evidence type="ECO:0000256" key="2">
    <source>
        <dbReference type="SAM" id="Phobius"/>
    </source>
</evidence>
<name>A0AAD7NPB3_9AGAR</name>
<feature type="compositionally biased region" description="Basic and acidic residues" evidence="1">
    <location>
        <begin position="82"/>
        <end position="102"/>
    </location>
</feature>
<comment type="caution">
    <text evidence="3">The sequence shown here is derived from an EMBL/GenBank/DDBJ whole genome shotgun (WGS) entry which is preliminary data.</text>
</comment>
<keyword evidence="2" id="KW-1133">Transmembrane helix</keyword>
<reference evidence="3" key="1">
    <citation type="submission" date="2023-03" db="EMBL/GenBank/DDBJ databases">
        <title>Massive genome expansion in bonnet fungi (Mycena s.s.) driven by repeated elements and novel gene families across ecological guilds.</title>
        <authorList>
            <consortium name="Lawrence Berkeley National Laboratory"/>
            <person name="Harder C.B."/>
            <person name="Miyauchi S."/>
            <person name="Viragh M."/>
            <person name="Kuo A."/>
            <person name="Thoen E."/>
            <person name="Andreopoulos B."/>
            <person name="Lu D."/>
            <person name="Skrede I."/>
            <person name="Drula E."/>
            <person name="Henrissat B."/>
            <person name="Morin E."/>
            <person name="Kohler A."/>
            <person name="Barry K."/>
            <person name="LaButti K."/>
            <person name="Morin E."/>
            <person name="Salamov A."/>
            <person name="Lipzen A."/>
            <person name="Mereny Z."/>
            <person name="Hegedus B."/>
            <person name="Baldrian P."/>
            <person name="Stursova M."/>
            <person name="Weitz H."/>
            <person name="Taylor A."/>
            <person name="Grigoriev I.V."/>
            <person name="Nagy L.G."/>
            <person name="Martin F."/>
            <person name="Kauserud H."/>
        </authorList>
    </citation>
    <scope>NUCLEOTIDE SEQUENCE</scope>
    <source>
        <strain evidence="3">CBHHK188m</strain>
    </source>
</reference>
<feature type="region of interest" description="Disordered" evidence="1">
    <location>
        <begin position="142"/>
        <end position="179"/>
    </location>
</feature>
<evidence type="ECO:0000313" key="4">
    <source>
        <dbReference type="Proteomes" id="UP001215280"/>
    </source>
</evidence>
<keyword evidence="2" id="KW-0812">Transmembrane</keyword>
<gene>
    <name evidence="3" type="ORF">DFH07DRAFT_807399</name>
</gene>
<keyword evidence="4" id="KW-1185">Reference proteome</keyword>
<feature type="region of interest" description="Disordered" evidence="1">
    <location>
        <begin position="268"/>
        <end position="318"/>
    </location>
</feature>
<proteinExistence type="predicted"/>
<evidence type="ECO:0000256" key="1">
    <source>
        <dbReference type="SAM" id="MobiDB-lite"/>
    </source>
</evidence>
<evidence type="ECO:0000313" key="3">
    <source>
        <dbReference type="EMBL" id="KAJ7768607.1"/>
    </source>
</evidence>
<accession>A0AAD7NPB3</accession>
<feature type="compositionally biased region" description="Low complexity" evidence="1">
    <location>
        <begin position="145"/>
        <end position="161"/>
    </location>
</feature>
<sequence>MAPRIFTSFLPSLIMPPPVPPPGPSQSASSAGVTIGATLGAIVLFSLMLAIAFFLLRRRMNRKMPERRWDPDLVFSPTASRDTGRAKESSDSGPSLRREEHSTSQTPLLSSSPTSDSLISRLAIPLSAPGVGSSAFDHQVDSEAHSSYSEHSTSSAGSSSTKLYAGPATSTAGQPPTHRYGIPTSEITAARPQALITNPRLHLSVHPTSGIHFISEAVRTPMNAVMELPSPSIFVPAQAVESIREPDIHRASLGSMVSEDLESFVATFPPPASTSEGSSHVGRGSEENRTATQSSDSHVSPLRIRKGGIKEIRSGRDV</sequence>
<protein>
    <submittedName>
        <fullName evidence="3">Uncharacterized protein</fullName>
    </submittedName>
</protein>
<dbReference type="Proteomes" id="UP001215280">
    <property type="component" value="Unassembled WGS sequence"/>
</dbReference>
<feature type="transmembrane region" description="Helical" evidence="2">
    <location>
        <begin position="37"/>
        <end position="56"/>
    </location>
</feature>
<feature type="compositionally biased region" description="Low complexity" evidence="1">
    <location>
        <begin position="103"/>
        <end position="115"/>
    </location>
</feature>
<keyword evidence="2" id="KW-0472">Membrane</keyword>
<feature type="region of interest" description="Disordered" evidence="1">
    <location>
        <begin position="70"/>
        <end position="115"/>
    </location>
</feature>